<dbReference type="PANTHER" id="PTHR45625">
    <property type="entry name" value="PEPTIDYL-PROLYL CIS-TRANS ISOMERASE-RELATED"/>
    <property type="match status" value="1"/>
</dbReference>
<evidence type="ECO:0000256" key="6">
    <source>
        <dbReference type="ARBA" id="ARBA00022679"/>
    </source>
</evidence>
<feature type="region of interest" description="Disordered" evidence="12">
    <location>
        <begin position="829"/>
        <end position="916"/>
    </location>
</feature>
<dbReference type="GO" id="GO:0071013">
    <property type="term" value="C:catalytic step 2 spliceosome"/>
    <property type="evidence" value="ECO:0007669"/>
    <property type="project" value="TreeGrafter"/>
</dbReference>
<sequence>MGKNRHSKDRLFITQTEHKYLYGGKKQEIRRAYKRLPSNCCAITLCPFANPVCTREGHLFDLEAVVPYVKKHQINPVTGKPLALKELIQLHFSKNSQGEYFCPVTYKVFTDNTKIAAIATTGNVFCYEAIEELNIKPKNWTDLISGAKFKRKDIIILQDPQDFSNREIENFEHLRRAKASEHNASTTTAARNIRTNAATDRILHELEAKRAAQKDLADKIKRGADGVSEKDKIVASLTHSNMSKEEEAAANKTTGSGKLQYSQFTAGECSSSFTSSVRAPVTNNAMALASEQELLERRWQAVRKLKKKGLVRLETTFGDINLEVDCDFVPQTADNFMSLCQKKYYDGVVFHRVIKGFMMQGGDPTGTGRGGESIWKKPFRDEIDSRLSHDSRGVLSMANSGPGTNNSQFFITFKACPHLDKKHAVFGRVVGGMDVLDAVEHAEIGAEDRPIEDVRIKNVQVFANPFQEYEEALAQGLDVVQVAKEKAIREAKPQVQGTVLKVGGKWVAYDDLGEVDVASIPTSETTKDENVGKYLKPKSDATSKKRSLEPAMPVAIESKKKSKKLSSSGFGNFSQWERRDCSMDKYVVEKVIGEGTYGIVYKAKEKASGDYVAIKKFKSTGDEQLSKREIQACSMLSHPYIVSYRNSFRHEGLLHLVFDFVSFAIFRRLTTISDIKPDNILIDENGDIKLCDFGVARTVQFEGDPLSDYVSTRWYRPPEQELRLDRYSFDADIWSVGCVLMELLTVTSSRVTWALFQPHFILEYHAVSPLSKQHPRRASRLSDDEGIEEDIPGEGQPSSRVHQEEFKADQKVVGIESLISPFKSGLDFKHDDEKGTSSVASAKSKQPRRMNGRSPNTYDNNTEWDSDDIQEIIETEEADSLSRSRTRQHGDSIKSECKLLGNVPPSKGVTRRRSLTASADVDPLDGDSCYDDDFEEYHNGAAQQRTLCFDAVKDEVKQTEVKLTDAIASLKRLQDVVRVARDVHNAQRSVVTLPPDAEASVKGMAQSSEQIGPILREIQCMLNAFTISCRSRESSRYSTEDEDEEQTSLPVNHERARRQYVEPPSSGPYRASGLGSSGGVMNPRKGDPASAPAPSFFRQSEKKVTQVIDGLEKRLSKLSGEEQDDVVSTSIKSALKVARLAQIKGEEASVQVAVNNARAAASEFLDRDSSSSDIFDRLEDLRRILAVVVRAALETDGKLEGSGLRDLFNLLKNLQDTFPGSTARFKWCSTQLRKFITQKYKRPAQISVADQGKLSSVVAEARGWESVNDYSASRFGDIMTFVTEILGGSYEEWEPREDSQLAELIGFHTMEDVEEGFDRLSKAKATKSFGFLTMTSYTFLATVLMTQNQKLLPIDELVRFNENLQVLEELNVEGESWAVLQSYQTLEKILYLMRVFMHQRPEYLESSTGAVDTLLALFPPSKRPIFVYPSSTTAEPGSETFVDEFSDE</sequence>
<dbReference type="GO" id="GO:0006457">
    <property type="term" value="P:protein folding"/>
    <property type="evidence" value="ECO:0007669"/>
    <property type="project" value="InterPro"/>
</dbReference>
<dbReference type="GO" id="GO:0003755">
    <property type="term" value="F:peptidyl-prolyl cis-trans isomerase activity"/>
    <property type="evidence" value="ECO:0007669"/>
    <property type="project" value="UniProtKB-KW"/>
</dbReference>
<keyword evidence="11" id="KW-0067">ATP-binding</keyword>
<dbReference type="GO" id="GO:0005524">
    <property type="term" value="F:ATP binding"/>
    <property type="evidence" value="ECO:0007669"/>
    <property type="project" value="UniProtKB-UniRule"/>
</dbReference>
<evidence type="ECO:0000256" key="12">
    <source>
        <dbReference type="SAM" id="MobiDB-lite"/>
    </source>
</evidence>
<dbReference type="CDD" id="cd01923">
    <property type="entry name" value="cyclophilin_RING"/>
    <property type="match status" value="1"/>
</dbReference>
<dbReference type="Pfam" id="PF00069">
    <property type="entry name" value="Pkinase"/>
    <property type="match status" value="2"/>
</dbReference>
<evidence type="ECO:0000256" key="5">
    <source>
        <dbReference type="ARBA" id="ARBA00007930"/>
    </source>
</evidence>
<comment type="caution">
    <text evidence="16">The sequence shown here is derived from an EMBL/GenBank/DDBJ whole genome shotgun (WGS) entry which is preliminary data.</text>
</comment>
<dbReference type="FunFam" id="2.40.100.10:FF:000014">
    <property type="entry name" value="Peptidyl-prolyl cis-trans isomerase cyp65"/>
    <property type="match status" value="1"/>
</dbReference>
<evidence type="ECO:0000256" key="4">
    <source>
        <dbReference type="ARBA" id="ARBA00004123"/>
    </source>
</evidence>
<dbReference type="InterPro" id="IPR026951">
    <property type="entry name" value="PPIL2_U-box_dom"/>
</dbReference>
<dbReference type="InterPro" id="IPR020892">
    <property type="entry name" value="Cyclophilin-type_PPIase_CS"/>
</dbReference>
<dbReference type="InterPro" id="IPR044666">
    <property type="entry name" value="Cyclophilin_A-like"/>
</dbReference>
<comment type="catalytic activity">
    <reaction evidence="1">
        <text>S-ubiquitinyl-[E2 ubiquitin-conjugating enzyme]-L-cysteine + [acceptor protein]-L-lysine = [E2 ubiquitin-conjugating enzyme]-L-cysteine + N(6)-ubiquitinyl-[acceptor protein]-L-lysine.</text>
        <dbReference type="EC" id="2.3.2.27"/>
    </reaction>
</comment>
<dbReference type="Proteomes" id="UP000709295">
    <property type="component" value="Unassembled WGS sequence"/>
</dbReference>
<organism evidence="16 17">
    <name type="scientific">Phytophthora aleatoria</name>
    <dbReference type="NCBI Taxonomy" id="2496075"/>
    <lineage>
        <taxon>Eukaryota</taxon>
        <taxon>Sar</taxon>
        <taxon>Stramenopiles</taxon>
        <taxon>Oomycota</taxon>
        <taxon>Peronosporomycetes</taxon>
        <taxon>Peronosporales</taxon>
        <taxon>Peronosporaceae</taxon>
        <taxon>Phytophthora</taxon>
    </lineage>
</organism>
<keyword evidence="7" id="KW-0833">Ubl conjugation pathway</keyword>
<dbReference type="PANTHER" id="PTHR45625:SF1">
    <property type="entry name" value="RING-TYPE E3 UBIQUITIN-PROTEIN LIGASE PPIL2"/>
    <property type="match status" value="1"/>
</dbReference>
<reference evidence="16" key="1">
    <citation type="submission" date="2021-01" db="EMBL/GenBank/DDBJ databases">
        <title>Phytophthora aleatoria, a newly-described species from Pinus radiata is distinct from Phytophthora cactorum isolates based on comparative genomics.</title>
        <authorList>
            <person name="Mcdougal R."/>
            <person name="Panda P."/>
            <person name="Williams N."/>
            <person name="Studholme D.J."/>
        </authorList>
    </citation>
    <scope>NUCLEOTIDE SEQUENCE</scope>
    <source>
        <strain evidence="16">NZFS 4037</strain>
    </source>
</reference>
<evidence type="ECO:0000256" key="8">
    <source>
        <dbReference type="ARBA" id="ARBA00023110"/>
    </source>
</evidence>
<keyword evidence="10" id="KW-0539">Nucleus</keyword>
<name>A0A8J5IXG0_9STRA</name>
<dbReference type="InterPro" id="IPR000719">
    <property type="entry name" value="Prot_kinase_dom"/>
</dbReference>
<evidence type="ECO:0000259" key="13">
    <source>
        <dbReference type="PROSITE" id="PS50011"/>
    </source>
</evidence>
<feature type="domain" description="Protein kinase" evidence="13">
    <location>
        <begin position="586"/>
        <end position="813"/>
    </location>
</feature>
<feature type="compositionally biased region" description="Acidic residues" evidence="12">
    <location>
        <begin position="862"/>
        <end position="879"/>
    </location>
</feature>
<dbReference type="InterPro" id="IPR002130">
    <property type="entry name" value="Cyclophilin-type_PPIase_dom"/>
</dbReference>
<proteinExistence type="inferred from homology"/>
<dbReference type="GO" id="GO:0000209">
    <property type="term" value="P:protein polyubiquitination"/>
    <property type="evidence" value="ECO:0007669"/>
    <property type="project" value="TreeGrafter"/>
</dbReference>
<dbReference type="SMART" id="SM00504">
    <property type="entry name" value="Ubox"/>
    <property type="match status" value="1"/>
</dbReference>
<evidence type="ECO:0000256" key="11">
    <source>
        <dbReference type="PROSITE-ProRule" id="PRU10141"/>
    </source>
</evidence>
<comment type="function">
    <text evidence="3">May catalyze the cis-trans isomerization of proline imidic peptide bonds in oligopeptides thereby assisting the folding of proteins. May also function as a chaperone, playing a role in intracellular transport of proteins. May also have a protein ubiquitin ligase activity acting as an E3 ubiquitin protein ligase or as a ubiquitin-ubiquitin ligase promoting elongation of ubiquitin chains on proteins.</text>
</comment>
<feature type="domain" description="PPIase cyclophilin-type" evidence="14">
    <location>
        <begin position="314"/>
        <end position="461"/>
    </location>
</feature>
<evidence type="ECO:0000256" key="10">
    <source>
        <dbReference type="ARBA" id="ARBA00023242"/>
    </source>
</evidence>
<feature type="region of interest" description="Disordered" evidence="12">
    <location>
        <begin position="1059"/>
        <end position="1095"/>
    </location>
</feature>
<evidence type="ECO:0000259" key="15">
    <source>
        <dbReference type="PROSITE" id="PS51698"/>
    </source>
</evidence>
<dbReference type="PROSITE" id="PS00170">
    <property type="entry name" value="CSA_PPIASE_1"/>
    <property type="match status" value="1"/>
</dbReference>
<evidence type="ECO:0000259" key="14">
    <source>
        <dbReference type="PROSITE" id="PS50072"/>
    </source>
</evidence>
<evidence type="ECO:0000313" key="16">
    <source>
        <dbReference type="EMBL" id="KAG6950498.1"/>
    </source>
</evidence>
<dbReference type="SMART" id="SM00220">
    <property type="entry name" value="S_TKc"/>
    <property type="match status" value="1"/>
</dbReference>
<evidence type="ECO:0008006" key="18">
    <source>
        <dbReference type="Google" id="ProtNLM"/>
    </source>
</evidence>
<keyword evidence="8" id="KW-0697">Rotamase</keyword>
<feature type="compositionally biased region" description="Basic and acidic residues" evidence="12">
    <location>
        <begin position="888"/>
        <end position="897"/>
    </location>
</feature>
<dbReference type="InterPro" id="IPR017441">
    <property type="entry name" value="Protein_kinase_ATP_BS"/>
</dbReference>
<evidence type="ECO:0000256" key="2">
    <source>
        <dbReference type="ARBA" id="ARBA00000971"/>
    </source>
</evidence>
<comment type="subcellular location">
    <subcellularLocation>
        <location evidence="4">Nucleus</location>
    </subcellularLocation>
</comment>
<evidence type="ECO:0000256" key="9">
    <source>
        <dbReference type="ARBA" id="ARBA00023235"/>
    </source>
</evidence>
<keyword evidence="17" id="KW-1185">Reference proteome</keyword>
<protein>
    <recommendedName>
        <fullName evidence="18">RING-type E3 ubiquitin transferase</fullName>
    </recommendedName>
</protein>
<dbReference type="Pfam" id="PF00160">
    <property type="entry name" value="Pro_isomerase"/>
    <property type="match status" value="1"/>
</dbReference>
<dbReference type="PROSITE" id="PS00107">
    <property type="entry name" value="PROTEIN_KINASE_ATP"/>
    <property type="match status" value="1"/>
</dbReference>
<dbReference type="FunFam" id="3.30.40.10:FF:000079">
    <property type="entry name" value="Peptidyl-prolyl cis-trans isomerase 2"/>
    <property type="match status" value="1"/>
</dbReference>
<feature type="binding site" evidence="11">
    <location>
        <position position="616"/>
    </location>
    <ligand>
        <name>ATP</name>
        <dbReference type="ChEBI" id="CHEBI:30616"/>
    </ligand>
</feature>
<evidence type="ECO:0000256" key="3">
    <source>
        <dbReference type="ARBA" id="ARBA00003697"/>
    </source>
</evidence>
<evidence type="ECO:0000313" key="17">
    <source>
        <dbReference type="Proteomes" id="UP000709295"/>
    </source>
</evidence>
<dbReference type="PROSITE" id="PS50072">
    <property type="entry name" value="CSA_PPIASE_2"/>
    <property type="match status" value="1"/>
</dbReference>
<keyword evidence="11" id="KW-0547">Nucleotide-binding</keyword>
<keyword evidence="9" id="KW-0413">Isomerase</keyword>
<gene>
    <name evidence="16" type="ORF">JG688_00014133</name>
</gene>
<dbReference type="PROSITE" id="PS51698">
    <property type="entry name" value="U_BOX"/>
    <property type="match status" value="1"/>
</dbReference>
<evidence type="ECO:0000256" key="1">
    <source>
        <dbReference type="ARBA" id="ARBA00000900"/>
    </source>
</evidence>
<evidence type="ECO:0000256" key="7">
    <source>
        <dbReference type="ARBA" id="ARBA00022786"/>
    </source>
</evidence>
<feature type="domain" description="U-box" evidence="15">
    <location>
        <begin position="34"/>
        <end position="107"/>
    </location>
</feature>
<comment type="similarity">
    <text evidence="5">Belongs to the cyclophilin-type PPIase family. PPIL2 subfamily.</text>
</comment>
<dbReference type="Pfam" id="PF04641">
    <property type="entry name" value="Rtf2"/>
    <property type="match status" value="1"/>
</dbReference>
<feature type="region of interest" description="Disordered" evidence="12">
    <location>
        <begin position="773"/>
        <end position="804"/>
    </location>
</feature>
<dbReference type="EMBL" id="JAENGY010001296">
    <property type="protein sequence ID" value="KAG6950498.1"/>
    <property type="molecule type" value="Genomic_DNA"/>
</dbReference>
<dbReference type="PROSITE" id="PS50011">
    <property type="entry name" value="PROTEIN_KINASE_DOM"/>
    <property type="match status" value="1"/>
</dbReference>
<dbReference type="GO" id="GO:0061630">
    <property type="term" value="F:ubiquitin protein ligase activity"/>
    <property type="evidence" value="ECO:0007669"/>
    <property type="project" value="UniProtKB-EC"/>
</dbReference>
<accession>A0A8J5IXG0</accession>
<keyword evidence="6" id="KW-0808">Transferase</keyword>
<dbReference type="CDD" id="cd16663">
    <property type="entry name" value="RING-Ubox_PPIL2"/>
    <property type="match status" value="1"/>
</dbReference>
<dbReference type="InterPro" id="IPR003613">
    <property type="entry name" value="Ubox_domain"/>
</dbReference>
<comment type="catalytic activity">
    <reaction evidence="2">
        <text>[protein]-peptidylproline (omega=180) = [protein]-peptidylproline (omega=0)</text>
        <dbReference type="Rhea" id="RHEA:16237"/>
        <dbReference type="Rhea" id="RHEA-COMP:10747"/>
        <dbReference type="Rhea" id="RHEA-COMP:10748"/>
        <dbReference type="ChEBI" id="CHEBI:83833"/>
        <dbReference type="ChEBI" id="CHEBI:83834"/>
        <dbReference type="EC" id="5.2.1.8"/>
    </reaction>
</comment>
<dbReference type="GO" id="GO:0004672">
    <property type="term" value="F:protein kinase activity"/>
    <property type="evidence" value="ECO:0007669"/>
    <property type="project" value="InterPro"/>
</dbReference>